<evidence type="ECO:0000256" key="11">
    <source>
        <dbReference type="ARBA" id="ARBA00049015"/>
    </source>
</evidence>
<comment type="cofactor">
    <cofactor evidence="12">
        <name>Mg(2+)</name>
        <dbReference type="ChEBI" id="CHEBI:18420"/>
    </cofactor>
    <text evidence="12">Binds 2 magnesium ions per subunit.</text>
</comment>
<dbReference type="AlphaFoldDB" id="A0A9K3D0Z9"/>
<keyword evidence="12" id="KW-0479">Metal-binding</keyword>
<evidence type="ECO:0000256" key="4">
    <source>
        <dbReference type="ARBA" id="ARBA00041057"/>
    </source>
</evidence>
<reference evidence="13 14" key="1">
    <citation type="journal article" date="2018" name="PLoS ONE">
        <title>The draft genome of Kipferlia bialata reveals reductive genome evolution in fornicate parasites.</title>
        <authorList>
            <person name="Tanifuji G."/>
            <person name="Takabayashi S."/>
            <person name="Kume K."/>
            <person name="Takagi M."/>
            <person name="Nakayama T."/>
            <person name="Kamikawa R."/>
            <person name="Inagaki Y."/>
            <person name="Hashimoto T."/>
        </authorList>
    </citation>
    <scope>NUCLEOTIDE SEQUENCE [LARGE SCALE GENOMIC DNA]</scope>
    <source>
        <strain evidence="13">NY0173</strain>
    </source>
</reference>
<keyword evidence="3" id="KW-0378">Hydrolase</keyword>
<evidence type="ECO:0000256" key="6">
    <source>
        <dbReference type="ARBA" id="ARBA00042471"/>
    </source>
</evidence>
<dbReference type="GO" id="GO:0046872">
    <property type="term" value="F:metal ion binding"/>
    <property type="evidence" value="ECO:0007669"/>
    <property type="project" value="UniProtKB-KW"/>
</dbReference>
<evidence type="ECO:0000256" key="7">
    <source>
        <dbReference type="ARBA" id="ARBA00042722"/>
    </source>
</evidence>
<dbReference type="InterPro" id="IPR036705">
    <property type="entry name" value="Ribosyl_crysJ1_sf"/>
</dbReference>
<comment type="catalytic activity">
    <reaction evidence="11">
        <text>alpha-NAD(+) + H2O = ADP-D-ribose + nicotinamide + H(+)</text>
        <dbReference type="Rhea" id="RHEA:68792"/>
        <dbReference type="ChEBI" id="CHEBI:15377"/>
        <dbReference type="ChEBI" id="CHEBI:15378"/>
        <dbReference type="ChEBI" id="CHEBI:17154"/>
        <dbReference type="ChEBI" id="CHEBI:57967"/>
        <dbReference type="ChEBI" id="CHEBI:77017"/>
    </reaction>
</comment>
<evidence type="ECO:0000313" key="14">
    <source>
        <dbReference type="Proteomes" id="UP000265618"/>
    </source>
</evidence>
<dbReference type="SUPFAM" id="SSF101478">
    <property type="entry name" value="ADP-ribosylglycohydrolase"/>
    <property type="match status" value="1"/>
</dbReference>
<evidence type="ECO:0000256" key="3">
    <source>
        <dbReference type="ARBA" id="ARBA00022801"/>
    </source>
</evidence>
<keyword evidence="14" id="KW-1185">Reference proteome</keyword>
<feature type="binding site" evidence="12">
    <location>
        <position position="222"/>
    </location>
    <ligand>
        <name>Mg(2+)</name>
        <dbReference type="ChEBI" id="CHEBI:18420"/>
        <label>1</label>
    </ligand>
</feature>
<dbReference type="EMBL" id="BDIP01002397">
    <property type="protein sequence ID" value="GIQ86240.1"/>
    <property type="molecule type" value="Genomic_DNA"/>
</dbReference>
<dbReference type="PANTHER" id="PTHR16222">
    <property type="entry name" value="ADP-RIBOSYLGLYCOHYDROLASE"/>
    <property type="match status" value="1"/>
</dbReference>
<dbReference type="OrthoDB" id="410104at2759"/>
<evidence type="ECO:0000256" key="2">
    <source>
        <dbReference type="ARBA" id="ARBA00012255"/>
    </source>
</evidence>
<dbReference type="InterPro" id="IPR005502">
    <property type="entry name" value="Ribosyl_crysJ1"/>
</dbReference>
<evidence type="ECO:0000256" key="9">
    <source>
        <dbReference type="ARBA" id="ARBA00043187"/>
    </source>
</evidence>
<evidence type="ECO:0000256" key="5">
    <source>
        <dbReference type="ARBA" id="ARBA00042398"/>
    </source>
</evidence>
<comment type="caution">
    <text evidence="13">The sequence shown here is derived from an EMBL/GenBank/DDBJ whole genome shotgun (WGS) entry which is preliminary data.</text>
</comment>
<gene>
    <name evidence="13" type="ORF">KIPB_008055</name>
</gene>
<evidence type="ECO:0000256" key="12">
    <source>
        <dbReference type="PIRSR" id="PIRSR605502-1"/>
    </source>
</evidence>
<organism evidence="13 14">
    <name type="scientific">Kipferlia bialata</name>
    <dbReference type="NCBI Taxonomy" id="797122"/>
    <lineage>
        <taxon>Eukaryota</taxon>
        <taxon>Metamonada</taxon>
        <taxon>Carpediemonas-like organisms</taxon>
        <taxon>Kipferlia</taxon>
    </lineage>
</organism>
<keyword evidence="12" id="KW-0460">Magnesium</keyword>
<comment type="similarity">
    <text evidence="1">Belongs to the ADP-ribosylglycohydrolase family.</text>
</comment>
<feature type="non-terminal residue" evidence="13">
    <location>
        <position position="1"/>
    </location>
</feature>
<feature type="binding site" evidence="12">
    <location>
        <position position="225"/>
    </location>
    <ligand>
        <name>Mg(2+)</name>
        <dbReference type="ChEBI" id="CHEBI:18420"/>
        <label>1</label>
    </ligand>
</feature>
<dbReference type="PANTHER" id="PTHR16222:SF24">
    <property type="entry name" value="ADP-RIBOSYLHYDROLASE ARH3"/>
    <property type="match status" value="1"/>
</dbReference>
<dbReference type="InterPro" id="IPR050792">
    <property type="entry name" value="ADP-ribosylglycohydrolase"/>
</dbReference>
<proteinExistence type="inferred from homology"/>
<accession>A0A9K3D0Z9</accession>
<protein>
    <recommendedName>
        <fullName evidence="4">ADP-ribosylhydrolase ARH3</fullName>
        <ecNumber evidence="2">3.2.1.143</ecNumber>
    </recommendedName>
    <alternativeName>
        <fullName evidence="5">ADP-ribose glycohydrolase ARH3</fullName>
    </alternativeName>
    <alternativeName>
        <fullName evidence="6">ADP-ribosylhydrolase 3</fullName>
    </alternativeName>
    <alternativeName>
        <fullName evidence="9">O-acetyl-ADP-ribose deacetylase ARH3</fullName>
    </alternativeName>
    <alternativeName>
        <fullName evidence="10">Poly(ADP-ribose) glycohydrolase ARH3</fullName>
    </alternativeName>
    <alternativeName>
        <fullName evidence="8">[Protein ADP-ribosylarginine] hydrolase-like protein 2</fullName>
    </alternativeName>
    <alternativeName>
        <fullName evidence="7">[Protein ADP-ribosylserine] hydrolase</fullName>
    </alternativeName>
</protein>
<evidence type="ECO:0000256" key="10">
    <source>
        <dbReference type="ARBA" id="ARBA00043193"/>
    </source>
</evidence>
<dbReference type="Gene3D" id="1.10.4080.10">
    <property type="entry name" value="ADP-ribosylation/Crystallin J1"/>
    <property type="match status" value="1"/>
</dbReference>
<evidence type="ECO:0000256" key="8">
    <source>
        <dbReference type="ARBA" id="ARBA00042850"/>
    </source>
</evidence>
<dbReference type="Proteomes" id="UP000265618">
    <property type="component" value="Unassembled WGS sequence"/>
</dbReference>
<dbReference type="Pfam" id="PF03747">
    <property type="entry name" value="ADP_ribosyl_GH"/>
    <property type="match status" value="1"/>
</dbReference>
<sequence>EEWQNILSRGDAISEGELEDVAKEYFQWIISRPFDCGNTIRTAFGGAPVMRAAKESSVSMATTMTKSARNSGHSKANGALMRESPLFLFCHSLVGSEYGRRVIHQIAALDCRLSHPNPTCVAASMAYVTAGAALVASAECTADARVELALRVAKEALSVAGGEGWEVKGWLEDAETATNSSEIGAWPMAGYVKHAFTLAFFMVKNKVPFEQAMHDVLILGGDTDTNAAIVGGLLGAFWGQDALPRAWVQTVRTCVPNVGSKVPRDPSVYAPSLLYEYAPILMERSPCHDCLSGSPPEPAKGLHCKKTVCVAEDDAAGLS</sequence>
<dbReference type="GO" id="GO:0004649">
    <property type="term" value="F:poly(ADP-ribose) glycohydrolase activity"/>
    <property type="evidence" value="ECO:0007669"/>
    <property type="project" value="UniProtKB-EC"/>
</dbReference>
<dbReference type="EC" id="3.2.1.143" evidence="2"/>
<evidence type="ECO:0000313" key="13">
    <source>
        <dbReference type="EMBL" id="GIQ86240.1"/>
    </source>
</evidence>
<feature type="binding site" evidence="12">
    <location>
        <position position="224"/>
    </location>
    <ligand>
        <name>Mg(2+)</name>
        <dbReference type="ChEBI" id="CHEBI:18420"/>
        <label>1</label>
    </ligand>
</feature>
<name>A0A9K3D0Z9_9EUKA</name>
<evidence type="ECO:0000256" key="1">
    <source>
        <dbReference type="ARBA" id="ARBA00010702"/>
    </source>
</evidence>